<evidence type="ECO:0000313" key="3">
    <source>
        <dbReference type="Proteomes" id="UP000185062"/>
    </source>
</evidence>
<evidence type="ECO:0008006" key="4">
    <source>
        <dbReference type="Google" id="ProtNLM"/>
    </source>
</evidence>
<dbReference type="STRING" id="44575.SAMN05216419_105015"/>
<dbReference type="Gene3D" id="1.20.120.20">
    <property type="entry name" value="Apolipoprotein"/>
    <property type="match status" value="1"/>
</dbReference>
<dbReference type="eggNOG" id="ENOG503185H">
    <property type="taxonomic scope" value="Bacteria"/>
</dbReference>
<dbReference type="AlphaFoldDB" id="A0A1N6GCR4"/>
<dbReference type="Proteomes" id="UP000185062">
    <property type="component" value="Unassembled WGS sequence"/>
</dbReference>
<keyword evidence="3" id="KW-1185">Reference proteome</keyword>
<protein>
    <recommendedName>
        <fullName evidence="4">Coiled coil domain-containing protein</fullName>
    </recommendedName>
</protein>
<accession>A0A1N6GCR4</accession>
<organism evidence="2 3">
    <name type="scientific">Nitrosomonas cryotolerans ATCC 49181</name>
    <dbReference type="NCBI Taxonomy" id="1131553"/>
    <lineage>
        <taxon>Bacteria</taxon>
        <taxon>Pseudomonadati</taxon>
        <taxon>Pseudomonadota</taxon>
        <taxon>Betaproteobacteria</taxon>
        <taxon>Nitrosomonadales</taxon>
        <taxon>Nitrosomonadaceae</taxon>
        <taxon>Nitrosomonas</taxon>
    </lineage>
</organism>
<dbReference type="RefSeq" id="WP_028462300.1">
    <property type="nucleotide sequence ID" value="NZ_FSRO01000001.1"/>
</dbReference>
<sequence length="100" mass="11292">MSTKDAYKQKIEAEVELAQAKLAELKAEAKNASADTRIEYDKQIGELEQKVDATKEKLKELGEASEDAWEHLKEGAEHAWDKLSSAVREASEKLKNKFKD</sequence>
<name>A0A1N6GCR4_9PROT</name>
<dbReference type="EMBL" id="FSRO01000001">
    <property type="protein sequence ID" value="SIO05287.1"/>
    <property type="molecule type" value="Genomic_DNA"/>
</dbReference>
<proteinExistence type="predicted"/>
<keyword evidence="1" id="KW-0175">Coiled coil</keyword>
<gene>
    <name evidence="2" type="ORF">SAMN02743940_0650</name>
</gene>
<evidence type="ECO:0000256" key="1">
    <source>
        <dbReference type="SAM" id="Coils"/>
    </source>
</evidence>
<reference evidence="2 3" key="1">
    <citation type="submission" date="2016-12" db="EMBL/GenBank/DDBJ databases">
        <authorList>
            <person name="Song W.-J."/>
            <person name="Kurnit D.M."/>
        </authorList>
    </citation>
    <scope>NUCLEOTIDE SEQUENCE [LARGE SCALE GENOMIC DNA]</scope>
    <source>
        <strain evidence="2 3">ATCC 49181</strain>
    </source>
</reference>
<evidence type="ECO:0000313" key="2">
    <source>
        <dbReference type="EMBL" id="SIO05287.1"/>
    </source>
</evidence>
<feature type="coiled-coil region" evidence="1">
    <location>
        <begin position="8"/>
        <end position="64"/>
    </location>
</feature>